<dbReference type="PANTHER" id="PTHR33332">
    <property type="entry name" value="REVERSE TRANSCRIPTASE DOMAIN-CONTAINING PROTEIN"/>
    <property type="match status" value="1"/>
</dbReference>
<proteinExistence type="predicted"/>
<dbReference type="Proteomes" id="UP000269221">
    <property type="component" value="Unassembled WGS sequence"/>
</dbReference>
<dbReference type="OrthoDB" id="416454at2759"/>
<reference evidence="1 2" key="1">
    <citation type="submission" date="2018-07" db="EMBL/GenBank/DDBJ databases">
        <title>A high quality draft genome assembly of the barn swallow (H. rustica rustica).</title>
        <authorList>
            <person name="Formenti G."/>
            <person name="Chiara M."/>
            <person name="Poveda L."/>
            <person name="Francoijs K.-J."/>
            <person name="Bonisoli-Alquati A."/>
            <person name="Canova L."/>
            <person name="Gianfranceschi L."/>
            <person name="Horner D.S."/>
            <person name="Saino N."/>
        </authorList>
    </citation>
    <scope>NUCLEOTIDE SEQUENCE [LARGE SCALE GENOMIC DNA]</scope>
    <source>
        <strain evidence="1">Chelidonia</strain>
        <tissue evidence="1">Blood</tissue>
    </source>
</reference>
<comment type="caution">
    <text evidence="1">The sequence shown here is derived from an EMBL/GenBank/DDBJ whole genome shotgun (WGS) entry which is preliminary data.</text>
</comment>
<organism evidence="1 2">
    <name type="scientific">Hirundo rustica rustica</name>
    <dbReference type="NCBI Taxonomy" id="333673"/>
    <lineage>
        <taxon>Eukaryota</taxon>
        <taxon>Metazoa</taxon>
        <taxon>Chordata</taxon>
        <taxon>Craniata</taxon>
        <taxon>Vertebrata</taxon>
        <taxon>Euteleostomi</taxon>
        <taxon>Archelosauria</taxon>
        <taxon>Archosauria</taxon>
        <taxon>Dinosauria</taxon>
        <taxon>Saurischia</taxon>
        <taxon>Theropoda</taxon>
        <taxon>Coelurosauria</taxon>
        <taxon>Aves</taxon>
        <taxon>Neognathae</taxon>
        <taxon>Neoaves</taxon>
        <taxon>Telluraves</taxon>
        <taxon>Australaves</taxon>
        <taxon>Passeriformes</taxon>
        <taxon>Sylvioidea</taxon>
        <taxon>Hirundinidae</taxon>
        <taxon>Hirundo</taxon>
    </lineage>
</organism>
<protein>
    <recommendedName>
        <fullName evidence="3">Reverse transcriptase domain-containing protein</fullName>
    </recommendedName>
</protein>
<dbReference type="AlphaFoldDB" id="A0A3M0KVT7"/>
<keyword evidence="2" id="KW-1185">Reference proteome</keyword>
<evidence type="ECO:0000313" key="1">
    <source>
        <dbReference type="EMBL" id="RMC14890.1"/>
    </source>
</evidence>
<accession>A0A3M0KVT7</accession>
<gene>
    <name evidence="1" type="ORF">DUI87_07067</name>
</gene>
<name>A0A3M0KVT7_HIRRU</name>
<sequence>MSLPTLRDYARMAETIWDERVESIIIKFADDTMLGVSVNLLEGGRTLQRDLGRLDRWAKSNNVRFYKMKCQVLHFGHSNPLRHNRLGDRVVGQQPGGKGLGVVIDRRLNRSQQCAHVAKKANGILAWIGNDAARRSREVILRHKL</sequence>
<evidence type="ECO:0000313" key="2">
    <source>
        <dbReference type="Proteomes" id="UP000269221"/>
    </source>
</evidence>
<evidence type="ECO:0008006" key="3">
    <source>
        <dbReference type="Google" id="ProtNLM"/>
    </source>
</evidence>
<dbReference type="STRING" id="333673.A0A3M0KVT7"/>
<dbReference type="EMBL" id="QRBI01000104">
    <property type="protein sequence ID" value="RMC14890.1"/>
    <property type="molecule type" value="Genomic_DNA"/>
</dbReference>